<gene>
    <name evidence="1" type="ORF">BACVE_002058</name>
</gene>
<dbReference type="AlphaFoldDB" id="A0A411ABG1"/>
<evidence type="ECO:0000313" key="2">
    <source>
        <dbReference type="Proteomes" id="UP000587477"/>
    </source>
</evidence>
<dbReference type="RefSeq" id="WP_017418704.1">
    <property type="nucleotide sequence ID" value="NZ_BDDG01000001.1"/>
</dbReference>
<reference evidence="2" key="1">
    <citation type="submission" date="2020-10" db="EMBL/GenBank/DDBJ databases">
        <title>Complete genome sequence of Bacillus velezensis NST6.</title>
        <authorList>
            <person name="Choi J."/>
        </authorList>
    </citation>
    <scope>NUCLEOTIDE SEQUENCE [LARGE SCALE GENOMIC DNA]</scope>
    <source>
        <strain evidence="2">NST6</strain>
    </source>
</reference>
<evidence type="ECO:0000313" key="1">
    <source>
        <dbReference type="EMBL" id="QOY27047.1"/>
    </source>
</evidence>
<dbReference type="Proteomes" id="UP000587477">
    <property type="component" value="Chromosome"/>
</dbReference>
<proteinExistence type="predicted"/>
<sequence length="143" mass="16328">MFTVFDIGPWVIEADTAETRKQYEKSWADPCDCGSCRNFSEAVNLLPAEKTRLFRQFGIRPAVCHDLGEHGKENGLHHYAGSYPIVGRLREGWPKFHIERAGDIRFSFSLASTTFFIPKGFPDPIIHLDFSLLLPWVLEEDAE</sequence>
<organism evidence="1 2">
    <name type="scientific">Bacillus velezensis</name>
    <dbReference type="NCBI Taxonomy" id="492670"/>
    <lineage>
        <taxon>Bacteria</taxon>
        <taxon>Bacillati</taxon>
        <taxon>Bacillota</taxon>
        <taxon>Bacilli</taxon>
        <taxon>Bacillales</taxon>
        <taxon>Bacillaceae</taxon>
        <taxon>Bacillus</taxon>
        <taxon>Bacillus amyloliquefaciens group</taxon>
    </lineage>
</organism>
<dbReference type="EMBL" id="CP063687">
    <property type="protein sequence ID" value="QOY27047.1"/>
    <property type="molecule type" value="Genomic_DNA"/>
</dbReference>
<accession>A0A411ABG1</accession>
<protein>
    <submittedName>
        <fullName evidence="1">Uncharacterized protein</fullName>
    </submittedName>
</protein>
<name>A0A411ABG1_BACVE</name>